<comment type="similarity">
    <text evidence="1">Belongs to the BLOC1S3 family.</text>
</comment>
<dbReference type="OrthoDB" id="5984572at2759"/>
<feature type="compositionally biased region" description="Basic and acidic residues" evidence="4">
    <location>
        <begin position="13"/>
        <end position="22"/>
    </location>
</feature>
<keyword evidence="6" id="KW-1185">Reference proteome</keyword>
<dbReference type="Pfam" id="PF15753">
    <property type="entry name" value="BLOC1S3"/>
    <property type="match status" value="1"/>
</dbReference>
<organism evidence="5 6">
    <name type="scientific">Stegodyphus mimosarum</name>
    <name type="common">African social velvet spider</name>
    <dbReference type="NCBI Taxonomy" id="407821"/>
    <lineage>
        <taxon>Eukaryota</taxon>
        <taxon>Metazoa</taxon>
        <taxon>Ecdysozoa</taxon>
        <taxon>Arthropoda</taxon>
        <taxon>Chelicerata</taxon>
        <taxon>Arachnida</taxon>
        <taxon>Araneae</taxon>
        <taxon>Araneomorphae</taxon>
        <taxon>Entelegynae</taxon>
        <taxon>Eresoidea</taxon>
        <taxon>Eresidae</taxon>
        <taxon>Stegodyphus</taxon>
    </lineage>
</organism>
<dbReference type="Proteomes" id="UP000054359">
    <property type="component" value="Unassembled WGS sequence"/>
</dbReference>
<dbReference type="InterPro" id="IPR017245">
    <property type="entry name" value="BLOC-1_complex_su-3"/>
</dbReference>
<evidence type="ECO:0000256" key="2">
    <source>
        <dbReference type="ARBA" id="ARBA00019581"/>
    </source>
</evidence>
<dbReference type="GO" id="GO:0031083">
    <property type="term" value="C:BLOC-1 complex"/>
    <property type="evidence" value="ECO:0007669"/>
    <property type="project" value="TreeGrafter"/>
</dbReference>
<protein>
    <recommendedName>
        <fullName evidence="2">Biogenesis of lysosome-related organelles complex 1 subunit 3</fullName>
    </recommendedName>
</protein>
<dbReference type="OMA" id="HECNETL"/>
<dbReference type="PANTHER" id="PTHR31974">
    <property type="entry name" value="BIOGENESIS OF LYSOSOME-RELATED ORGANELLES COMPLEX 1 SUBUNIT 3"/>
    <property type="match status" value="1"/>
</dbReference>
<dbReference type="STRING" id="407821.A0A087TNM7"/>
<evidence type="ECO:0000256" key="3">
    <source>
        <dbReference type="SAM" id="Coils"/>
    </source>
</evidence>
<keyword evidence="3" id="KW-0175">Coiled coil</keyword>
<feature type="compositionally biased region" description="Polar residues" evidence="4">
    <location>
        <begin position="64"/>
        <end position="78"/>
    </location>
</feature>
<feature type="non-terminal residue" evidence="5">
    <location>
        <position position="194"/>
    </location>
</feature>
<proteinExistence type="inferred from homology"/>
<gene>
    <name evidence="5" type="ORF">X975_07077</name>
</gene>
<accession>A0A087TNM7</accession>
<evidence type="ECO:0000313" key="6">
    <source>
        <dbReference type="Proteomes" id="UP000054359"/>
    </source>
</evidence>
<dbReference type="PANTHER" id="PTHR31974:SF2">
    <property type="entry name" value="BIOGENESIS OF LYSOSOME-RELATED ORGANELLES COMPLEX 1 SUBUNIT 3"/>
    <property type="match status" value="1"/>
</dbReference>
<dbReference type="EMBL" id="KK116067">
    <property type="protein sequence ID" value="KFM66716.1"/>
    <property type="molecule type" value="Genomic_DNA"/>
</dbReference>
<sequence>MDQWTEDNSSELRMPEEIRSEADDEVRIVLPSSNYKELQTASRIPHGIVISGEASESDEEIDTHQTLPQSGSDFSINDSWDRSSAEPVEKDASREGSAALYNTIVSYQMYFSFISGCLKDCLYNFRLLHKKLREKNQTLRRNIVELVTQPYESASKEIHNISQQLIKSQLLVQELRNTIRRLTNDLFDMEDKME</sequence>
<evidence type="ECO:0000256" key="1">
    <source>
        <dbReference type="ARBA" id="ARBA00008942"/>
    </source>
</evidence>
<reference evidence="5 6" key="1">
    <citation type="submission" date="2013-11" db="EMBL/GenBank/DDBJ databases">
        <title>Genome sequencing of Stegodyphus mimosarum.</title>
        <authorList>
            <person name="Bechsgaard J."/>
        </authorList>
    </citation>
    <scope>NUCLEOTIDE SEQUENCE [LARGE SCALE GENOMIC DNA]</scope>
</reference>
<feature type="compositionally biased region" description="Basic and acidic residues" evidence="4">
    <location>
        <begin position="79"/>
        <end position="92"/>
    </location>
</feature>
<evidence type="ECO:0000313" key="5">
    <source>
        <dbReference type="EMBL" id="KFM66716.1"/>
    </source>
</evidence>
<feature type="region of interest" description="Disordered" evidence="4">
    <location>
        <begin position="47"/>
        <end position="92"/>
    </location>
</feature>
<name>A0A087TNM7_STEMI</name>
<dbReference type="AlphaFoldDB" id="A0A087TNM7"/>
<feature type="region of interest" description="Disordered" evidence="4">
    <location>
        <begin position="1"/>
        <end position="22"/>
    </location>
</feature>
<feature type="coiled-coil region" evidence="3">
    <location>
        <begin position="129"/>
        <end position="192"/>
    </location>
</feature>
<evidence type="ECO:0000256" key="4">
    <source>
        <dbReference type="SAM" id="MobiDB-lite"/>
    </source>
</evidence>